<evidence type="ECO:0000256" key="1">
    <source>
        <dbReference type="ARBA" id="ARBA00006484"/>
    </source>
</evidence>
<dbReference type="Gene3D" id="3.40.50.720">
    <property type="entry name" value="NAD(P)-binding Rossmann-like Domain"/>
    <property type="match status" value="1"/>
</dbReference>
<dbReference type="SUPFAM" id="SSF51735">
    <property type="entry name" value="NAD(P)-binding Rossmann-fold domains"/>
    <property type="match status" value="1"/>
</dbReference>
<gene>
    <name evidence="3" type="ORF">FE782_14155</name>
</gene>
<dbReference type="NCBIfam" id="NF005559">
    <property type="entry name" value="PRK07231.1"/>
    <property type="match status" value="1"/>
</dbReference>
<sequence length="256" mass="26991">MRLRGKTAVVTGAGSGIGRGIALRFAEEGARVVVNDVASTGEETVAAIVARGGDARFVRADLRSEAEARAVVEEAVGAYGALHVLVNNAGVTGNTNVLTATEDDWERVMNTNLKGAWHCCKHAIPHMANAGGGSIVNISSTHVFRTQQRHFPYHAAKGGLQAMTLGICVEFGGQGIRANNVCPGFILTPLAEAHLQLFENREAKERTMLASHPLGRFGTPEDVANAALFLASDEARFVSGASLVVDGGRMAFQKAE</sequence>
<dbReference type="OrthoDB" id="9803333at2"/>
<dbReference type="AlphaFoldDB" id="A0A5R9G7N2"/>
<name>A0A5R9G7N2_9BACL</name>
<reference evidence="3 4" key="1">
    <citation type="submission" date="2019-05" db="EMBL/GenBank/DDBJ databases">
        <authorList>
            <person name="Narsing Rao M.P."/>
            <person name="Li W.J."/>
        </authorList>
    </citation>
    <scope>NUCLEOTIDE SEQUENCE [LARGE SCALE GENOMIC DNA]</scope>
    <source>
        <strain evidence="3 4">SYSU_K30003</strain>
    </source>
</reference>
<dbReference type="FunFam" id="3.40.50.720:FF:000084">
    <property type="entry name" value="Short-chain dehydrogenase reductase"/>
    <property type="match status" value="1"/>
</dbReference>
<dbReference type="EMBL" id="VCIW01000008">
    <property type="protein sequence ID" value="TLS51721.1"/>
    <property type="molecule type" value="Genomic_DNA"/>
</dbReference>
<proteinExistence type="inferred from homology"/>
<accession>A0A5R9G7N2</accession>
<dbReference type="Proteomes" id="UP000309676">
    <property type="component" value="Unassembled WGS sequence"/>
</dbReference>
<protein>
    <submittedName>
        <fullName evidence="3">Glucose 1-dehydrogenase</fullName>
        <ecNumber evidence="3">1.1.1.47</ecNumber>
    </submittedName>
</protein>
<evidence type="ECO:0000313" key="4">
    <source>
        <dbReference type="Proteomes" id="UP000309676"/>
    </source>
</evidence>
<dbReference type="Pfam" id="PF13561">
    <property type="entry name" value="adh_short_C2"/>
    <property type="match status" value="1"/>
</dbReference>
<dbReference type="PANTHER" id="PTHR43639:SF1">
    <property type="entry name" value="SHORT-CHAIN DEHYDROGENASE_REDUCTASE FAMILY PROTEIN"/>
    <property type="match status" value="1"/>
</dbReference>
<dbReference type="InterPro" id="IPR002347">
    <property type="entry name" value="SDR_fam"/>
</dbReference>
<dbReference type="PRINTS" id="PR00081">
    <property type="entry name" value="GDHRDH"/>
</dbReference>
<keyword evidence="2 3" id="KW-0560">Oxidoreductase</keyword>
<dbReference type="PANTHER" id="PTHR43639">
    <property type="entry name" value="OXIDOREDUCTASE, SHORT-CHAIN DEHYDROGENASE/REDUCTASE FAMILY (AFU_ORTHOLOGUE AFUA_5G02870)"/>
    <property type="match status" value="1"/>
</dbReference>
<dbReference type="EC" id="1.1.1.47" evidence="3"/>
<dbReference type="CDD" id="cd05233">
    <property type="entry name" value="SDR_c"/>
    <property type="match status" value="1"/>
</dbReference>
<dbReference type="GO" id="GO:0008206">
    <property type="term" value="P:bile acid metabolic process"/>
    <property type="evidence" value="ECO:0007669"/>
    <property type="project" value="UniProtKB-ARBA"/>
</dbReference>
<dbReference type="InterPro" id="IPR036291">
    <property type="entry name" value="NAD(P)-bd_dom_sf"/>
</dbReference>
<dbReference type="PRINTS" id="PR00080">
    <property type="entry name" value="SDRFAMILY"/>
</dbReference>
<comment type="caution">
    <text evidence="3">The sequence shown here is derived from an EMBL/GenBank/DDBJ whole genome shotgun (WGS) entry which is preliminary data.</text>
</comment>
<keyword evidence="4" id="KW-1185">Reference proteome</keyword>
<evidence type="ECO:0000256" key="2">
    <source>
        <dbReference type="ARBA" id="ARBA00023002"/>
    </source>
</evidence>
<organism evidence="3 4">
    <name type="scientific">Paenibacillus antri</name>
    <dbReference type="NCBI Taxonomy" id="2582848"/>
    <lineage>
        <taxon>Bacteria</taxon>
        <taxon>Bacillati</taxon>
        <taxon>Bacillota</taxon>
        <taxon>Bacilli</taxon>
        <taxon>Bacillales</taxon>
        <taxon>Paenibacillaceae</taxon>
        <taxon>Paenibacillus</taxon>
    </lineage>
</organism>
<evidence type="ECO:0000313" key="3">
    <source>
        <dbReference type="EMBL" id="TLS51721.1"/>
    </source>
</evidence>
<comment type="similarity">
    <text evidence="1">Belongs to the short-chain dehydrogenases/reductases (SDR) family.</text>
</comment>
<dbReference type="GO" id="GO:0047936">
    <property type="term" value="F:glucose 1-dehydrogenase [NAD(P)+] activity"/>
    <property type="evidence" value="ECO:0007669"/>
    <property type="project" value="UniProtKB-EC"/>
</dbReference>